<protein>
    <submittedName>
        <fullName evidence="2">Uncharacterized protein</fullName>
    </submittedName>
</protein>
<organism evidence="2 3">
    <name type="scientific">Dokdonia genika</name>
    <dbReference type="NCBI Taxonomy" id="308113"/>
    <lineage>
        <taxon>Bacteria</taxon>
        <taxon>Pseudomonadati</taxon>
        <taxon>Bacteroidota</taxon>
        <taxon>Flavobacteriia</taxon>
        <taxon>Flavobacteriales</taxon>
        <taxon>Flavobacteriaceae</taxon>
        <taxon>Dokdonia</taxon>
    </lineage>
</organism>
<feature type="transmembrane region" description="Helical" evidence="1">
    <location>
        <begin position="78"/>
        <end position="94"/>
    </location>
</feature>
<dbReference type="EMBL" id="JBHSHB010000023">
    <property type="protein sequence ID" value="MFC4691176.1"/>
    <property type="molecule type" value="Genomic_DNA"/>
</dbReference>
<sequence length="95" mass="10242">MKKDILIGIIIGLLANTIGVIIFSFYIGTTQDRTLTNVLQTALAEGRLGKIIAIGAVLNLVAFFGLLRQGQDARARGVLLMTIAMAFVTMILMFS</sequence>
<gene>
    <name evidence="2" type="ORF">ACFO5T_12105</name>
</gene>
<comment type="caution">
    <text evidence="2">The sequence shown here is derived from an EMBL/GenBank/DDBJ whole genome shotgun (WGS) entry which is preliminary data.</text>
</comment>
<dbReference type="Proteomes" id="UP001595878">
    <property type="component" value="Unassembled WGS sequence"/>
</dbReference>
<evidence type="ECO:0000313" key="3">
    <source>
        <dbReference type="Proteomes" id="UP001595878"/>
    </source>
</evidence>
<evidence type="ECO:0000313" key="2">
    <source>
        <dbReference type="EMBL" id="MFC4691176.1"/>
    </source>
</evidence>
<proteinExistence type="predicted"/>
<keyword evidence="1" id="KW-0472">Membrane</keyword>
<accession>A0ABV9LBN8</accession>
<feature type="transmembrane region" description="Helical" evidence="1">
    <location>
        <begin position="48"/>
        <end position="66"/>
    </location>
</feature>
<keyword evidence="3" id="KW-1185">Reference proteome</keyword>
<feature type="transmembrane region" description="Helical" evidence="1">
    <location>
        <begin position="5"/>
        <end position="28"/>
    </location>
</feature>
<reference evidence="3" key="1">
    <citation type="journal article" date="2019" name="Int. J. Syst. Evol. Microbiol.">
        <title>The Global Catalogue of Microorganisms (GCM) 10K type strain sequencing project: providing services to taxonomists for standard genome sequencing and annotation.</title>
        <authorList>
            <consortium name="The Broad Institute Genomics Platform"/>
            <consortium name="The Broad Institute Genome Sequencing Center for Infectious Disease"/>
            <person name="Wu L."/>
            <person name="Ma J."/>
        </authorList>
    </citation>
    <scope>NUCLEOTIDE SEQUENCE [LARGE SCALE GENOMIC DNA]</scope>
    <source>
        <strain evidence="3">CGMCC 4.7427</strain>
    </source>
</reference>
<name>A0ABV9LBN8_9FLAO</name>
<evidence type="ECO:0000256" key="1">
    <source>
        <dbReference type="SAM" id="Phobius"/>
    </source>
</evidence>
<dbReference type="RefSeq" id="WP_380034714.1">
    <property type="nucleotide sequence ID" value="NZ_JBHSHB010000023.1"/>
</dbReference>
<keyword evidence="1" id="KW-1133">Transmembrane helix</keyword>
<keyword evidence="1" id="KW-0812">Transmembrane</keyword>